<organism evidence="5 6">
    <name type="scientific">Aeromicrobium choanae</name>
    <dbReference type="NCBI Taxonomy" id="1736691"/>
    <lineage>
        <taxon>Bacteria</taxon>
        <taxon>Bacillati</taxon>
        <taxon>Actinomycetota</taxon>
        <taxon>Actinomycetes</taxon>
        <taxon>Propionibacteriales</taxon>
        <taxon>Nocardioidaceae</taxon>
        <taxon>Aeromicrobium</taxon>
    </lineage>
</organism>
<dbReference type="Gene3D" id="3.40.50.12780">
    <property type="entry name" value="N-terminal domain of ligase-like"/>
    <property type="match status" value="1"/>
</dbReference>
<name>A0A1T4YUJ4_9ACTN</name>
<dbReference type="InterPro" id="IPR000873">
    <property type="entry name" value="AMP-dep_synth/lig_dom"/>
</dbReference>
<keyword evidence="2" id="KW-0436">Ligase</keyword>
<dbReference type="AlphaFoldDB" id="A0A1T4YUJ4"/>
<dbReference type="Pfam" id="PF00501">
    <property type="entry name" value="AMP-binding"/>
    <property type="match status" value="1"/>
</dbReference>
<dbReference type="Proteomes" id="UP000191040">
    <property type="component" value="Chromosome I"/>
</dbReference>
<evidence type="ECO:0000313" key="5">
    <source>
        <dbReference type="EMBL" id="SKB05343.1"/>
    </source>
</evidence>
<evidence type="ECO:0000256" key="1">
    <source>
        <dbReference type="ARBA" id="ARBA00006432"/>
    </source>
</evidence>
<dbReference type="InterPro" id="IPR025110">
    <property type="entry name" value="AMP-bd_C"/>
</dbReference>
<proteinExistence type="inferred from homology"/>
<dbReference type="STRING" id="1736691.SAMN06295964_0903"/>
<dbReference type="Gene3D" id="3.30.300.30">
    <property type="match status" value="1"/>
</dbReference>
<dbReference type="EMBL" id="LT796768">
    <property type="protein sequence ID" value="SKB05343.1"/>
    <property type="molecule type" value="Genomic_DNA"/>
</dbReference>
<protein>
    <submittedName>
        <fullName evidence="5">Long-chain acyl-CoA synthetase</fullName>
    </submittedName>
</protein>
<dbReference type="OrthoDB" id="9803968at2"/>
<dbReference type="RefSeq" id="WP_078699041.1">
    <property type="nucleotide sequence ID" value="NZ_LT796768.1"/>
</dbReference>
<dbReference type="PROSITE" id="PS00455">
    <property type="entry name" value="AMP_BINDING"/>
    <property type="match status" value="1"/>
</dbReference>
<dbReference type="GO" id="GO:0016405">
    <property type="term" value="F:CoA-ligase activity"/>
    <property type="evidence" value="ECO:0007669"/>
    <property type="project" value="TreeGrafter"/>
</dbReference>
<dbReference type="InterPro" id="IPR042099">
    <property type="entry name" value="ANL_N_sf"/>
</dbReference>
<evidence type="ECO:0000256" key="2">
    <source>
        <dbReference type="ARBA" id="ARBA00022598"/>
    </source>
</evidence>
<feature type="domain" description="AMP-binding enzyme C-terminal" evidence="4">
    <location>
        <begin position="484"/>
        <end position="560"/>
    </location>
</feature>
<evidence type="ECO:0000259" key="3">
    <source>
        <dbReference type="Pfam" id="PF00501"/>
    </source>
</evidence>
<gene>
    <name evidence="5" type="ORF">SAMN06295964_0903</name>
</gene>
<dbReference type="SUPFAM" id="SSF56801">
    <property type="entry name" value="Acetyl-CoA synthetase-like"/>
    <property type="match status" value="1"/>
</dbReference>
<dbReference type="PANTHER" id="PTHR24096:SF149">
    <property type="entry name" value="AMP-BINDING DOMAIN-CONTAINING PROTEIN-RELATED"/>
    <property type="match status" value="1"/>
</dbReference>
<feature type="domain" description="AMP-dependent synthetase/ligase" evidence="3">
    <location>
        <begin position="46"/>
        <end position="434"/>
    </location>
</feature>
<dbReference type="Pfam" id="PF13193">
    <property type="entry name" value="AMP-binding_C"/>
    <property type="match status" value="1"/>
</dbReference>
<sequence length="576" mass="62474">MSEQFHREIDQYLANLADLRRRAWPEAVGRTVDYPFGESTVTHYLRSWAAERPDHAAIVYHGRTVSYAELDRASDRVAAYLVHRGFAPGDRAAVMMPNCPQFIIAFFGILKAGGVHVPVNPMFRREEINYELLDSAATFAFILDEVATEFRAGSEGTDVAEVIASANTDFLPDGADLPRGMVADAPVTPDTTRFLSLVDRDDLPVPTDPDDPHALAALNYTGGTTGMPKGCEHTQADMLYTAVSGGQFGFGGGPDTVSLVFVPVFWIAGEDAFLVSVMTGGTCVLHYRWDAEEVLRSIDAHGVTAMAGTVDSYLELLDTAKGSGLSLASMKAPVTMSFVTKLTVEIRERWARETGAPGVIRESSYGMTEDHTLDTFTLGLQQDDADLKGRPGFTGIPIPGTDVAIVDFQSGELLPVGEEGQIIVRSISMMRGYHNRPDATAETLRDGWLHTGDIGMVDETGALHYLGRTKEMLKVNGMSVFPSELEHLFSRHPRIAACGVIGIADPKKGQVPVAYVQLEPGAGSEVTADDLLAWCRDHMATYKIPRVEIIDEMPLAPTGKVSKVGLEKLASSIAPR</sequence>
<keyword evidence="6" id="KW-1185">Reference proteome</keyword>
<dbReference type="InterPro" id="IPR045851">
    <property type="entry name" value="AMP-bd_C_sf"/>
</dbReference>
<reference evidence="6" key="1">
    <citation type="submission" date="2017-02" db="EMBL/GenBank/DDBJ databases">
        <authorList>
            <person name="Varghese N."/>
            <person name="Submissions S."/>
        </authorList>
    </citation>
    <scope>NUCLEOTIDE SEQUENCE [LARGE SCALE GENOMIC DNA]</scope>
    <source>
        <strain evidence="6">9H-4</strain>
    </source>
</reference>
<evidence type="ECO:0000259" key="4">
    <source>
        <dbReference type="Pfam" id="PF13193"/>
    </source>
</evidence>
<dbReference type="InterPro" id="IPR020845">
    <property type="entry name" value="AMP-binding_CS"/>
</dbReference>
<comment type="similarity">
    <text evidence="1">Belongs to the ATP-dependent AMP-binding enzyme family.</text>
</comment>
<evidence type="ECO:0000313" key="6">
    <source>
        <dbReference type="Proteomes" id="UP000191040"/>
    </source>
</evidence>
<dbReference type="PANTHER" id="PTHR24096">
    <property type="entry name" value="LONG-CHAIN-FATTY-ACID--COA LIGASE"/>
    <property type="match status" value="1"/>
</dbReference>
<accession>A0A1T4YUJ4</accession>